<gene>
    <name evidence="2" type="ORF">CTAM01_12895</name>
</gene>
<proteinExistence type="predicted"/>
<name>A0ABQ9QTM5_9PEZI</name>
<dbReference type="EMBL" id="MLFU01000084">
    <property type="protein sequence ID" value="KAK1484651.1"/>
    <property type="molecule type" value="Genomic_DNA"/>
</dbReference>
<reference evidence="2 3" key="1">
    <citation type="submission" date="2016-10" db="EMBL/GenBank/DDBJ databases">
        <title>The genome sequence of Colletotrichum fioriniae PJ7.</title>
        <authorList>
            <person name="Baroncelli R."/>
        </authorList>
    </citation>
    <scope>NUCLEOTIDE SEQUENCE [LARGE SCALE GENOMIC DNA]</scope>
    <source>
        <strain evidence="2 3">Tom-12</strain>
    </source>
</reference>
<feature type="region of interest" description="Disordered" evidence="1">
    <location>
        <begin position="144"/>
        <end position="164"/>
    </location>
</feature>
<dbReference type="RefSeq" id="XP_060376526.1">
    <property type="nucleotide sequence ID" value="XM_060528900.1"/>
</dbReference>
<dbReference type="Proteomes" id="UP001227543">
    <property type="component" value="Unassembled WGS sequence"/>
</dbReference>
<dbReference type="GeneID" id="85413138"/>
<evidence type="ECO:0000256" key="1">
    <source>
        <dbReference type="SAM" id="MobiDB-lite"/>
    </source>
</evidence>
<protein>
    <submittedName>
        <fullName evidence="2">Uncharacterized protein</fullName>
    </submittedName>
</protein>
<sequence length="164" mass="18712">EIEGPTTRPILFSVHSLWLPSAFLCCKRSTIIPRCSLKNCSTEYRHIRPKRYFLPVPAFSQRNTEATKRNHRKITTKYPSAPGGDSIADKVLPPIPLFRVPNTNTTRPPPQRAACRNESCVFVVYYKNEQEKKCRIFHLSRATQTRNPVPEEGTSNRANPSICT</sequence>
<evidence type="ECO:0000313" key="2">
    <source>
        <dbReference type="EMBL" id="KAK1484651.1"/>
    </source>
</evidence>
<feature type="region of interest" description="Disordered" evidence="1">
    <location>
        <begin position="64"/>
        <end position="85"/>
    </location>
</feature>
<comment type="caution">
    <text evidence="2">The sequence shown here is derived from an EMBL/GenBank/DDBJ whole genome shotgun (WGS) entry which is preliminary data.</text>
</comment>
<evidence type="ECO:0000313" key="3">
    <source>
        <dbReference type="Proteomes" id="UP001227543"/>
    </source>
</evidence>
<accession>A0ABQ9QTM5</accession>
<feature type="non-terminal residue" evidence="2">
    <location>
        <position position="1"/>
    </location>
</feature>
<keyword evidence="3" id="KW-1185">Reference proteome</keyword>
<organism evidence="2 3">
    <name type="scientific">Colletotrichum tamarilloi</name>
    <dbReference type="NCBI Taxonomy" id="1209934"/>
    <lineage>
        <taxon>Eukaryota</taxon>
        <taxon>Fungi</taxon>
        <taxon>Dikarya</taxon>
        <taxon>Ascomycota</taxon>
        <taxon>Pezizomycotina</taxon>
        <taxon>Sordariomycetes</taxon>
        <taxon>Hypocreomycetidae</taxon>
        <taxon>Glomerellales</taxon>
        <taxon>Glomerellaceae</taxon>
        <taxon>Colletotrichum</taxon>
        <taxon>Colletotrichum acutatum species complex</taxon>
    </lineage>
</organism>